<dbReference type="AlphaFoldDB" id="A0A0G0FVM9"/>
<protein>
    <submittedName>
        <fullName evidence="1">Uncharacterized protein</fullName>
    </submittedName>
</protein>
<reference evidence="1 2" key="1">
    <citation type="journal article" date="2015" name="Nature">
        <title>rRNA introns, odd ribosomes, and small enigmatic genomes across a large radiation of phyla.</title>
        <authorList>
            <person name="Brown C.T."/>
            <person name="Hug L.A."/>
            <person name="Thomas B.C."/>
            <person name="Sharon I."/>
            <person name="Castelle C.J."/>
            <person name="Singh A."/>
            <person name="Wilkins M.J."/>
            <person name="Williams K.H."/>
            <person name="Banfield J.F."/>
        </authorList>
    </citation>
    <scope>NUCLEOTIDE SEQUENCE [LARGE SCALE GENOMIC DNA]</scope>
</reference>
<evidence type="ECO:0000313" key="1">
    <source>
        <dbReference type="EMBL" id="KKQ23058.1"/>
    </source>
</evidence>
<proteinExistence type="predicted"/>
<dbReference type="EMBL" id="LBSR01000005">
    <property type="protein sequence ID" value="KKQ23058.1"/>
    <property type="molecule type" value="Genomic_DNA"/>
</dbReference>
<sequence>MRKVDLSYLPEGFSAEEEEDYLHLKYKGEEVAVFYSKRITKKIIKKVIEMYRKYSSLDSI</sequence>
<gene>
    <name evidence="1" type="ORF">US36_C0005G0009</name>
</gene>
<name>A0A0G0FVM9_9BACT</name>
<accession>A0A0G0FVM9</accession>
<dbReference type="Proteomes" id="UP000034044">
    <property type="component" value="Unassembled WGS sequence"/>
</dbReference>
<organism evidence="1 2">
    <name type="scientific">Candidatus Wolfebacteria bacterium GW2011_GWC1_37_10</name>
    <dbReference type="NCBI Taxonomy" id="1619010"/>
    <lineage>
        <taxon>Bacteria</taxon>
        <taxon>Candidatus Wolfeibacteriota</taxon>
    </lineage>
</organism>
<evidence type="ECO:0000313" key="2">
    <source>
        <dbReference type="Proteomes" id="UP000034044"/>
    </source>
</evidence>
<comment type="caution">
    <text evidence="1">The sequence shown here is derived from an EMBL/GenBank/DDBJ whole genome shotgun (WGS) entry which is preliminary data.</text>
</comment>